<evidence type="ECO:0000313" key="2">
    <source>
        <dbReference type="EMBL" id="MBW0470055.1"/>
    </source>
</evidence>
<accession>A0A9Q3BSL1</accession>
<feature type="region of interest" description="Disordered" evidence="1">
    <location>
        <begin position="205"/>
        <end position="270"/>
    </location>
</feature>
<organism evidence="2 3">
    <name type="scientific">Austropuccinia psidii MF-1</name>
    <dbReference type="NCBI Taxonomy" id="1389203"/>
    <lineage>
        <taxon>Eukaryota</taxon>
        <taxon>Fungi</taxon>
        <taxon>Dikarya</taxon>
        <taxon>Basidiomycota</taxon>
        <taxon>Pucciniomycotina</taxon>
        <taxon>Pucciniomycetes</taxon>
        <taxon>Pucciniales</taxon>
        <taxon>Sphaerophragmiaceae</taxon>
        <taxon>Austropuccinia</taxon>
    </lineage>
</organism>
<protein>
    <submittedName>
        <fullName evidence="2">Uncharacterized protein</fullName>
    </submittedName>
</protein>
<feature type="compositionally biased region" description="Basic and acidic residues" evidence="1">
    <location>
        <begin position="222"/>
        <end position="238"/>
    </location>
</feature>
<reference evidence="2" key="1">
    <citation type="submission" date="2021-03" db="EMBL/GenBank/DDBJ databases">
        <title>Draft genome sequence of rust myrtle Austropuccinia psidii MF-1, a brazilian biotype.</title>
        <authorList>
            <person name="Quecine M.C."/>
            <person name="Pachon D.M.R."/>
            <person name="Bonatelli M.L."/>
            <person name="Correr F.H."/>
            <person name="Franceschini L.M."/>
            <person name="Leite T.F."/>
            <person name="Margarido G.R.A."/>
            <person name="Almeida C.A."/>
            <person name="Ferrarezi J.A."/>
            <person name="Labate C.A."/>
        </authorList>
    </citation>
    <scope>NUCLEOTIDE SEQUENCE</scope>
    <source>
        <strain evidence="2">MF-1</strain>
    </source>
</reference>
<dbReference type="AlphaFoldDB" id="A0A9Q3BSL1"/>
<evidence type="ECO:0000256" key="1">
    <source>
        <dbReference type="SAM" id="MobiDB-lite"/>
    </source>
</evidence>
<comment type="caution">
    <text evidence="2">The sequence shown here is derived from an EMBL/GenBank/DDBJ whole genome shotgun (WGS) entry which is preliminary data.</text>
</comment>
<evidence type="ECO:0000313" key="3">
    <source>
        <dbReference type="Proteomes" id="UP000765509"/>
    </source>
</evidence>
<keyword evidence="3" id="KW-1185">Reference proteome</keyword>
<gene>
    <name evidence="2" type="ORF">O181_009770</name>
</gene>
<dbReference type="Proteomes" id="UP000765509">
    <property type="component" value="Unassembled WGS sequence"/>
</dbReference>
<name>A0A9Q3BSL1_9BASI</name>
<dbReference type="EMBL" id="AVOT02002348">
    <property type="protein sequence ID" value="MBW0470055.1"/>
    <property type="molecule type" value="Genomic_DNA"/>
</dbReference>
<dbReference type="OrthoDB" id="2516191at2759"/>
<proteinExistence type="predicted"/>
<sequence length="270" mass="30941">MPEIPIDIKDSSSDEEVIKAKMTKLTRTNWVQWSFQFENYLISKGMDDLLDPPTKDVEKTSKFKKRNGGALTLLWSSVSTEFKGVLLNNISSFYNFWVGLGNCCGKNSVVVICQTLHKLVNLRYEPGTSLEKHIDEFHKIHASDLSISDGSSISMNLSPSMAEAFFLQSLDNDKELSSLCQTLYDLKPFELSTITNRVSIEHTHSESSHDQVLLVDNNKQTESSKTKKKIDLREDTRRLGSKTKRKERITIKEQRRNPLKNKIQIKELRE</sequence>